<evidence type="ECO:0000256" key="1">
    <source>
        <dbReference type="SAM" id="MobiDB-lite"/>
    </source>
</evidence>
<comment type="caution">
    <text evidence="3">The sequence shown here is derived from an EMBL/GenBank/DDBJ whole genome shotgun (WGS) entry which is preliminary data.</text>
</comment>
<dbReference type="AlphaFoldDB" id="A0A9W7G529"/>
<dbReference type="OrthoDB" id="568194at2759"/>
<sequence>MAPFSKMQQLYATASGILSSYVPLYPEAPHEGALSSPFLLFGSPSTGLNSGCEFVRTTSFFEGVVYTDNSGGSHDSLDHTAFTPMRHYWESECDGVRTRLNTLRSDPSVYEGISFFPNGSYTSFAVSSFDGSTLHHAVSHAGEPDHNQHQEYVHRILELPSWTPGCYPDDTQTHEMGMGVALTNAAWENAASGTVNDWVFYGKLFGRRCYDEGGGVTCTFSLPLSKEEKIQAIIDVLDQAIGFSNSVIKARMNFNFKVKALHIATVPTFLVWNKARSDCSDDIASTCSTCDLGKSIDCDVCFDPVNQLTAQTGFTEWTKSPWCPDTTLGLWLLMDKSCLVGTTIGVSNSALCQGAAIVHASSSSDVLYLTMAQEIGHNLGMEHLSIEEDGIMEAYVPVGGLGAAELRPNPEIDSSTSGIGYNDVWRDSVCTRLSGLQTCSSWKIEQSGGVPSWYPSDNVATVSEADCEVQIAINDEREKAGLSRLPMDRRLHQAAHDYAIYMLHTGFWGHDDAEGRSCRMRAAQSGYESRDTRENIAQGQRSAARVTNAWMNSDGHKRNLLSPGHEHTGVVRVDLPGKSPMWVQLFSRGQEDKNQWVDCGGRDWEGAPTDAPTTAPVAANPTKSPTRAPTDTPTKAPVAQVTDAPITSPPTPSPTLKPTSCIDAGKSVYIVQRDNPTVTTTCSTINGKFQTKLDQDEPGLQQSILLQFFDNYCLPLEKNWIGSGMTCCETCKQAAEALGISVYPPATTPPSIPVPTRKPTGAYNELRSHVVPTNTHAYYRPCPLFDE</sequence>
<dbReference type="Proteomes" id="UP001165065">
    <property type="component" value="Unassembled WGS sequence"/>
</dbReference>
<dbReference type="InterPro" id="IPR024079">
    <property type="entry name" value="MetalloPept_cat_dom_sf"/>
</dbReference>
<dbReference type="Gene3D" id="3.40.390.10">
    <property type="entry name" value="Collagenase (Catalytic Domain)"/>
    <property type="match status" value="1"/>
</dbReference>
<reference evidence="4" key="1">
    <citation type="journal article" date="2023" name="Commun. Biol.">
        <title>Genome analysis of Parmales, the sister group of diatoms, reveals the evolutionary specialization of diatoms from phago-mixotrophs to photoautotrophs.</title>
        <authorList>
            <person name="Ban H."/>
            <person name="Sato S."/>
            <person name="Yoshikawa S."/>
            <person name="Yamada K."/>
            <person name="Nakamura Y."/>
            <person name="Ichinomiya M."/>
            <person name="Sato N."/>
            <person name="Blanc-Mathieu R."/>
            <person name="Endo H."/>
            <person name="Kuwata A."/>
            <person name="Ogata H."/>
        </authorList>
    </citation>
    <scope>NUCLEOTIDE SEQUENCE [LARGE SCALE GENOMIC DNA]</scope>
</reference>
<name>A0A9W7G529_9STRA</name>
<evidence type="ECO:0000313" key="3">
    <source>
        <dbReference type="EMBL" id="GMI32453.1"/>
    </source>
</evidence>
<dbReference type="CDD" id="cd05379">
    <property type="entry name" value="CAP_bacterial"/>
    <property type="match status" value="1"/>
</dbReference>
<dbReference type="PANTHER" id="PTHR31157:SF1">
    <property type="entry name" value="SCP DOMAIN-CONTAINING PROTEIN"/>
    <property type="match status" value="1"/>
</dbReference>
<gene>
    <name evidence="3" type="ORF">TrCOL_g1931</name>
</gene>
<dbReference type="InterPro" id="IPR035940">
    <property type="entry name" value="CAP_sf"/>
</dbReference>
<dbReference type="PANTHER" id="PTHR31157">
    <property type="entry name" value="SCP DOMAIN-CONTAINING PROTEIN"/>
    <property type="match status" value="1"/>
</dbReference>
<keyword evidence="4" id="KW-1185">Reference proteome</keyword>
<dbReference type="Pfam" id="PF00188">
    <property type="entry name" value="CAP"/>
    <property type="match status" value="1"/>
</dbReference>
<feature type="compositionally biased region" description="Low complexity" evidence="1">
    <location>
        <begin position="607"/>
        <end position="622"/>
    </location>
</feature>
<dbReference type="Gene3D" id="3.40.33.10">
    <property type="entry name" value="CAP"/>
    <property type="match status" value="1"/>
</dbReference>
<dbReference type="SUPFAM" id="SSF55797">
    <property type="entry name" value="PR-1-like"/>
    <property type="match status" value="1"/>
</dbReference>
<protein>
    <recommendedName>
        <fullName evidence="2">SCP domain-containing protein</fullName>
    </recommendedName>
</protein>
<feature type="domain" description="SCP" evidence="2">
    <location>
        <begin position="472"/>
        <end position="586"/>
    </location>
</feature>
<proteinExistence type="predicted"/>
<feature type="region of interest" description="Disordered" evidence="1">
    <location>
        <begin position="605"/>
        <end position="659"/>
    </location>
</feature>
<organism evidence="3 4">
    <name type="scientific">Triparma columacea</name>
    <dbReference type="NCBI Taxonomy" id="722753"/>
    <lineage>
        <taxon>Eukaryota</taxon>
        <taxon>Sar</taxon>
        <taxon>Stramenopiles</taxon>
        <taxon>Ochrophyta</taxon>
        <taxon>Bolidophyceae</taxon>
        <taxon>Parmales</taxon>
        <taxon>Triparmaceae</taxon>
        <taxon>Triparma</taxon>
    </lineage>
</organism>
<dbReference type="InterPro" id="IPR014044">
    <property type="entry name" value="CAP_dom"/>
</dbReference>
<dbReference type="SUPFAM" id="SSF55486">
    <property type="entry name" value="Metalloproteases ('zincins'), catalytic domain"/>
    <property type="match status" value="1"/>
</dbReference>
<dbReference type="GO" id="GO:0008237">
    <property type="term" value="F:metallopeptidase activity"/>
    <property type="evidence" value="ECO:0007669"/>
    <property type="project" value="InterPro"/>
</dbReference>
<dbReference type="EMBL" id="BRYA01000782">
    <property type="protein sequence ID" value="GMI32453.1"/>
    <property type="molecule type" value="Genomic_DNA"/>
</dbReference>
<accession>A0A9W7G529</accession>
<evidence type="ECO:0000259" key="2">
    <source>
        <dbReference type="Pfam" id="PF00188"/>
    </source>
</evidence>
<feature type="compositionally biased region" description="Polar residues" evidence="1">
    <location>
        <begin position="623"/>
        <end position="633"/>
    </location>
</feature>
<evidence type="ECO:0000313" key="4">
    <source>
        <dbReference type="Proteomes" id="UP001165065"/>
    </source>
</evidence>